<evidence type="ECO:0000313" key="8">
    <source>
        <dbReference type="EMBL" id="KAA5481428.1"/>
    </source>
</evidence>
<dbReference type="NCBIfam" id="NF038041">
    <property type="entry name" value="fim_Mfa1_fam"/>
    <property type="match status" value="1"/>
</dbReference>
<dbReference type="Proteomes" id="UP001060260">
    <property type="component" value="Chromosome"/>
</dbReference>
<dbReference type="InterPro" id="IPR029140">
    <property type="entry name" value="Mfa1_C"/>
</dbReference>
<dbReference type="EMBL" id="VVYJ01000001">
    <property type="protein sequence ID" value="KAA5481428.1"/>
    <property type="molecule type" value="Genomic_DNA"/>
</dbReference>
<dbReference type="Pfam" id="PF15495">
    <property type="entry name" value="Fimbrillin_C"/>
    <property type="match status" value="1"/>
</dbReference>
<comment type="subcellular location">
    <subcellularLocation>
        <location evidence="1">Fimbrium</location>
    </subcellularLocation>
</comment>
<evidence type="ECO:0000259" key="6">
    <source>
        <dbReference type="Pfam" id="PF15495"/>
    </source>
</evidence>
<protein>
    <submittedName>
        <fullName evidence="10">Mfa1 family fimbria major subunit</fullName>
    </submittedName>
    <submittedName>
        <fullName evidence="7">Putative exported lipoprotein</fullName>
    </submittedName>
</protein>
<reference evidence="10" key="4">
    <citation type="submission" date="2023-07" db="EMBL/GenBank/DDBJ databases">
        <title>Whole Genome Sequencing of Colonoscopy isolates.</title>
        <authorList>
            <person name="Surve S.V."/>
            <person name="Valls R.A."/>
            <person name="Barrak K.E."/>
            <person name="Gardner T.B."/>
            <person name="O'Toole G.A."/>
        </authorList>
    </citation>
    <scope>NUCLEOTIDE SEQUENCE</scope>
    <source>
        <strain evidence="10">GP0119</strain>
    </source>
</reference>
<evidence type="ECO:0000256" key="4">
    <source>
        <dbReference type="ARBA" id="ARBA00023263"/>
    </source>
</evidence>
<dbReference type="GeneID" id="75112429"/>
<evidence type="ECO:0000313" key="10">
    <source>
        <dbReference type="EMBL" id="MDO6359632.1"/>
    </source>
</evidence>
<reference evidence="11" key="3">
    <citation type="submission" date="2022-08" db="EMBL/GenBank/DDBJ databases">
        <title>Genome Sequencing of Bacteroides fragilis Group Isolates with Nanopore Technology.</title>
        <authorList>
            <person name="Tisza M.J."/>
            <person name="Smith D."/>
            <person name="Dekker J.P."/>
        </authorList>
    </citation>
    <scope>NUCLEOTIDE SEQUENCE</scope>
    <source>
        <strain evidence="11">BFG-474</strain>
    </source>
</reference>
<evidence type="ECO:0000313" key="7">
    <source>
        <dbReference type="EMBL" id="CUP96086.1"/>
    </source>
</evidence>
<feature type="domain" description="Minor fimbrium subunit Mfa1 C-terminal" evidence="6">
    <location>
        <begin position="418"/>
        <end position="494"/>
    </location>
</feature>
<dbReference type="InterPro" id="IPR047786">
    <property type="entry name" value="Mfa1_fim"/>
</dbReference>
<dbReference type="EMBL" id="JAUONL010000020">
    <property type="protein sequence ID" value="MDO6359632.1"/>
    <property type="molecule type" value="Genomic_DNA"/>
</dbReference>
<dbReference type="EMBL" id="CZBL01000004">
    <property type="protein sequence ID" value="CUP96086.1"/>
    <property type="molecule type" value="Genomic_DNA"/>
</dbReference>
<sequence>MKRFTQLMSLLFMAAVTQYSCINDADVAFSDESHTDSNGNLALFFEIPNENHTRSAESSGVTETGSKDEYAVKSLTVYLFDSTTKSLKDQQELKNIRQVKGEGENIQYTADRITVNPGTYNIFAIANGKAITKEITMQDDFLNAVDEVTYSTGKIPNVPTEGFVMTNRGAANLNIEISKPTDSDKITNVSIGLERAVAKIELTQKQETFPLKDPNGEVYCTIKLNTFRMLNLATKFYTFRHTATLNSFQEPASYTEENFGDIPDVNGYLIDPYFFKKTVEGAKDFTNADGFFAQALVDTDINDNNWAGMAPANSWSYIYCLENCMFVDAQLNAYSTGVMFKANMDIATNRVFDENGTNINNPSNWPTKMFYFNYNFYISVDAIRKQVLNNLPSDVTDDSDTETLAKYSIKRFQKTENYSCYYNYWIKHEDNYESTEMGVMEFGIVRNNIYRLSVSKVAGLGSGDPYIEPEQPDEYKAELDININVFPWAVRNQDVELE</sequence>
<gene>
    <name evidence="7" type="ORF">ERS852558_01437</name>
    <name evidence="9" type="ORF">F2Y35_01060</name>
    <name evidence="8" type="ORF">F2Y39_01935</name>
    <name evidence="11" type="ORF">NXW23_05125</name>
    <name evidence="10" type="ORF">Q4469_18465</name>
</gene>
<dbReference type="Proteomes" id="UP000427825">
    <property type="component" value="Unassembled WGS sequence"/>
</dbReference>
<evidence type="ECO:0000259" key="5">
    <source>
        <dbReference type="Pfam" id="PF06321"/>
    </source>
</evidence>
<dbReference type="EMBL" id="CP103166">
    <property type="protein sequence ID" value="UVQ97742.1"/>
    <property type="molecule type" value="Genomic_DNA"/>
</dbReference>
<evidence type="ECO:0000313" key="13">
    <source>
        <dbReference type="Proteomes" id="UP000427825"/>
    </source>
</evidence>
<reference evidence="13 14" key="2">
    <citation type="journal article" date="2019" name="Nat. Med.">
        <title>A library of human gut bacterial isolates paired with longitudinal multiomics data enables mechanistic microbiome research.</title>
        <authorList>
            <person name="Poyet M."/>
            <person name="Groussin M."/>
            <person name="Gibbons S.M."/>
            <person name="Avila-Pacheco J."/>
            <person name="Jiang X."/>
            <person name="Kearney S.M."/>
            <person name="Perrotta A.R."/>
            <person name="Berdy B."/>
            <person name="Zhao S."/>
            <person name="Lieberman T.D."/>
            <person name="Swanson P.K."/>
            <person name="Smith M."/>
            <person name="Roesemann S."/>
            <person name="Alexander J.E."/>
            <person name="Rich S.A."/>
            <person name="Livny J."/>
            <person name="Vlamakis H."/>
            <person name="Clish C."/>
            <person name="Bullock K."/>
            <person name="Deik A."/>
            <person name="Scott J."/>
            <person name="Pierce K.A."/>
            <person name="Xavier R.J."/>
            <person name="Alm E.J."/>
        </authorList>
    </citation>
    <scope>NUCLEOTIDE SEQUENCE [LARGE SCALE GENOMIC DNA]</scope>
    <source>
        <strain evidence="9 14">BIOML-A21</strain>
        <strain evidence="8 13">BIOML-A25</strain>
    </source>
</reference>
<evidence type="ECO:0000313" key="12">
    <source>
        <dbReference type="Proteomes" id="UP000095725"/>
    </source>
</evidence>
<evidence type="ECO:0000313" key="11">
    <source>
        <dbReference type="EMBL" id="UVQ97742.1"/>
    </source>
</evidence>
<dbReference type="InterPro" id="IPR029141">
    <property type="entry name" value="FimA_N"/>
</dbReference>
<keyword evidence="7" id="KW-0449">Lipoprotein</keyword>
<dbReference type="GO" id="GO:0009418">
    <property type="term" value="C:pilus shaft"/>
    <property type="evidence" value="ECO:0007669"/>
    <property type="project" value="InterPro"/>
</dbReference>
<evidence type="ECO:0000313" key="14">
    <source>
        <dbReference type="Proteomes" id="UP000491168"/>
    </source>
</evidence>
<comment type="similarity">
    <text evidence="2">Belongs to the bacteroidetes fimbrillin superfamily. FimA/Mfa1 family.</text>
</comment>
<dbReference type="Proteomes" id="UP000491168">
    <property type="component" value="Unassembled WGS sequence"/>
</dbReference>
<dbReference type="Pfam" id="PF06321">
    <property type="entry name" value="P_gingi_FimA"/>
    <property type="match status" value="1"/>
</dbReference>
<dbReference type="Gene3D" id="2.60.40.3690">
    <property type="match status" value="1"/>
</dbReference>
<evidence type="ECO:0000256" key="2">
    <source>
        <dbReference type="ARBA" id="ARBA00006011"/>
    </source>
</evidence>
<organism evidence="7 12">
    <name type="scientific">Bacteroides caccae</name>
    <dbReference type="NCBI Taxonomy" id="47678"/>
    <lineage>
        <taxon>Bacteria</taxon>
        <taxon>Pseudomonadati</taxon>
        <taxon>Bacteroidota</taxon>
        <taxon>Bacteroidia</taxon>
        <taxon>Bacteroidales</taxon>
        <taxon>Bacteroidaceae</taxon>
        <taxon>Bacteroides</taxon>
    </lineage>
</organism>
<proteinExistence type="inferred from homology"/>
<feature type="domain" description="Major fimbrial subunit protein N-terminal" evidence="5">
    <location>
        <begin position="41"/>
        <end position="195"/>
    </location>
</feature>
<evidence type="ECO:0000256" key="3">
    <source>
        <dbReference type="ARBA" id="ARBA00022729"/>
    </source>
</evidence>
<dbReference type="RefSeq" id="WP_005682370.1">
    <property type="nucleotide sequence ID" value="NZ_CABMOQ010000018.1"/>
</dbReference>
<reference evidence="7 12" key="1">
    <citation type="submission" date="2015-09" db="EMBL/GenBank/DDBJ databases">
        <authorList>
            <consortium name="Pathogen Informatics"/>
        </authorList>
    </citation>
    <scope>NUCLEOTIDE SEQUENCE [LARGE SCALE GENOMIC DNA]</scope>
    <source>
        <strain evidence="7 12">2789STDY5834946</strain>
    </source>
</reference>
<keyword evidence="3" id="KW-0732">Signal</keyword>
<dbReference type="Gene3D" id="2.60.40.2580">
    <property type="match status" value="1"/>
</dbReference>
<dbReference type="Proteomes" id="UP000095725">
    <property type="component" value="Unassembled WGS sequence"/>
</dbReference>
<evidence type="ECO:0000256" key="1">
    <source>
        <dbReference type="ARBA" id="ARBA00004561"/>
    </source>
</evidence>
<dbReference type="EMBL" id="VVYF01000001">
    <property type="protein sequence ID" value="KAA5495850.1"/>
    <property type="molecule type" value="Genomic_DNA"/>
</dbReference>
<accession>A0A174SHJ3</accession>
<keyword evidence="4" id="KW-0281">Fimbrium</keyword>
<dbReference type="AlphaFoldDB" id="A0A174SHJ3"/>
<evidence type="ECO:0000313" key="9">
    <source>
        <dbReference type="EMBL" id="KAA5495850.1"/>
    </source>
</evidence>
<name>A0A174SHJ3_9BACE</name>
<dbReference type="Proteomes" id="UP001170023">
    <property type="component" value="Unassembled WGS sequence"/>
</dbReference>